<evidence type="ECO:0000256" key="14">
    <source>
        <dbReference type="ARBA" id="ARBA00022998"/>
    </source>
</evidence>
<comment type="similarity">
    <text evidence="23">Belongs to the adenylyl cyclase class-4/guanylyl cyclase family.</text>
</comment>
<dbReference type="PANTHER" id="PTHR45627:SF8">
    <property type="entry name" value="ADENYLATE CYCLASE TYPE 9"/>
    <property type="match status" value="1"/>
</dbReference>
<evidence type="ECO:0000256" key="11">
    <source>
        <dbReference type="ARBA" id="ARBA00022840"/>
    </source>
</evidence>
<feature type="transmembrane region" description="Helical" evidence="25">
    <location>
        <begin position="793"/>
        <end position="812"/>
    </location>
</feature>
<dbReference type="InterPro" id="IPR001054">
    <property type="entry name" value="A/G_cyclase"/>
</dbReference>
<evidence type="ECO:0000256" key="24">
    <source>
        <dbReference type="SAM" id="MobiDB-lite"/>
    </source>
</evidence>
<feature type="domain" description="Guanylate cyclase" evidence="26">
    <location>
        <begin position="337"/>
        <end position="464"/>
    </location>
</feature>
<feature type="domain" description="Guanylate cyclase" evidence="26">
    <location>
        <begin position="1030"/>
        <end position="1170"/>
    </location>
</feature>
<dbReference type="EC" id="4.6.1.1" evidence="5"/>
<organism evidence="27">
    <name type="scientific">Notodromas monacha</name>
    <dbReference type="NCBI Taxonomy" id="399045"/>
    <lineage>
        <taxon>Eukaryota</taxon>
        <taxon>Metazoa</taxon>
        <taxon>Ecdysozoa</taxon>
        <taxon>Arthropoda</taxon>
        <taxon>Crustacea</taxon>
        <taxon>Oligostraca</taxon>
        <taxon>Ostracoda</taxon>
        <taxon>Podocopa</taxon>
        <taxon>Podocopida</taxon>
        <taxon>Cypridocopina</taxon>
        <taxon>Cypridoidea</taxon>
        <taxon>Cyprididae</taxon>
        <taxon>Notodromas</taxon>
    </lineage>
</organism>
<evidence type="ECO:0000256" key="4">
    <source>
        <dbReference type="ARBA" id="ARBA00004651"/>
    </source>
</evidence>
<keyword evidence="16" id="KW-0325">Glycoprotein</keyword>
<evidence type="ECO:0000256" key="9">
    <source>
        <dbReference type="ARBA" id="ARBA00022737"/>
    </source>
</evidence>
<dbReference type="SMART" id="SM00044">
    <property type="entry name" value="CYCc"/>
    <property type="match status" value="2"/>
</dbReference>
<comment type="subcellular location">
    <subcellularLocation>
        <location evidence="4">Cell membrane</location>
        <topology evidence="4">Multi-pass membrane protein</topology>
    </subcellularLocation>
</comment>
<evidence type="ECO:0000313" key="28">
    <source>
        <dbReference type="Proteomes" id="UP000678499"/>
    </source>
</evidence>
<evidence type="ECO:0000256" key="10">
    <source>
        <dbReference type="ARBA" id="ARBA00022741"/>
    </source>
</evidence>
<evidence type="ECO:0000256" key="17">
    <source>
        <dbReference type="ARBA" id="ARBA00023211"/>
    </source>
</evidence>
<comment type="cofactor">
    <cofactor evidence="3">
        <name>Mg(2+)</name>
        <dbReference type="ChEBI" id="CHEBI:18420"/>
    </cofactor>
</comment>
<dbReference type="InterPro" id="IPR029787">
    <property type="entry name" value="Nucleotide_cyclase"/>
</dbReference>
<accession>A0A7R9BL59</accession>
<evidence type="ECO:0000256" key="1">
    <source>
        <dbReference type="ARBA" id="ARBA00001593"/>
    </source>
</evidence>
<name>A0A7R9BL59_9CRUS</name>
<dbReference type="GO" id="GO:0007189">
    <property type="term" value="P:adenylate cyclase-activating G protein-coupled receptor signaling pathway"/>
    <property type="evidence" value="ECO:0007669"/>
    <property type="project" value="TreeGrafter"/>
</dbReference>
<dbReference type="PROSITE" id="PS00452">
    <property type="entry name" value="GUANYLATE_CYCLASE_1"/>
    <property type="match status" value="1"/>
</dbReference>
<keyword evidence="10" id="KW-0547">Nucleotide-binding</keyword>
<evidence type="ECO:0000256" key="19">
    <source>
        <dbReference type="ARBA" id="ARBA00070496"/>
    </source>
</evidence>
<feature type="transmembrane region" description="Helical" evidence="25">
    <location>
        <begin position="157"/>
        <end position="177"/>
    </location>
</feature>
<feature type="transmembrane region" description="Helical" evidence="25">
    <location>
        <begin position="818"/>
        <end position="840"/>
    </location>
</feature>
<keyword evidence="9" id="KW-0677">Repeat</keyword>
<evidence type="ECO:0000256" key="15">
    <source>
        <dbReference type="ARBA" id="ARBA00023136"/>
    </source>
</evidence>
<comment type="cofactor">
    <cofactor evidence="2">
        <name>Mn(2+)</name>
        <dbReference type="ChEBI" id="CHEBI:29035"/>
    </cofactor>
</comment>
<dbReference type="GO" id="GO:0046872">
    <property type="term" value="F:metal ion binding"/>
    <property type="evidence" value="ECO:0007669"/>
    <property type="project" value="UniProtKB-KW"/>
</dbReference>
<dbReference type="PROSITE" id="PS50125">
    <property type="entry name" value="GUANYLATE_CYCLASE_2"/>
    <property type="match status" value="2"/>
</dbReference>
<dbReference type="GO" id="GO:0006171">
    <property type="term" value="P:cAMP biosynthetic process"/>
    <property type="evidence" value="ECO:0007669"/>
    <property type="project" value="UniProtKB-KW"/>
</dbReference>
<dbReference type="InterPro" id="IPR032628">
    <property type="entry name" value="AC_N"/>
</dbReference>
<protein>
    <recommendedName>
        <fullName evidence="19">Adenylate cyclase type 9</fullName>
        <ecNumber evidence="5">4.6.1.1</ecNumber>
    </recommendedName>
    <alternativeName>
        <fullName evidence="22">ATP pyrophosphate-lyase 9</fullName>
    </alternativeName>
    <alternativeName>
        <fullName evidence="20">Adenylate cyclase type IX</fullName>
    </alternativeName>
    <alternativeName>
        <fullName evidence="21">Adenylyl cyclase 9</fullName>
    </alternativeName>
</protein>
<keyword evidence="14" id="KW-0115">cAMP biosynthesis</keyword>
<evidence type="ECO:0000256" key="7">
    <source>
        <dbReference type="ARBA" id="ARBA00022692"/>
    </source>
</evidence>
<evidence type="ECO:0000256" key="6">
    <source>
        <dbReference type="ARBA" id="ARBA00022475"/>
    </source>
</evidence>
<feature type="transmembrane region" description="Helical" evidence="25">
    <location>
        <begin position="99"/>
        <end position="119"/>
    </location>
</feature>
<evidence type="ECO:0000256" key="8">
    <source>
        <dbReference type="ARBA" id="ARBA00022723"/>
    </source>
</evidence>
<reference evidence="27" key="1">
    <citation type="submission" date="2020-11" db="EMBL/GenBank/DDBJ databases">
        <authorList>
            <person name="Tran Van P."/>
        </authorList>
    </citation>
    <scope>NUCLEOTIDE SEQUENCE</scope>
</reference>
<evidence type="ECO:0000256" key="16">
    <source>
        <dbReference type="ARBA" id="ARBA00023180"/>
    </source>
</evidence>
<dbReference type="GO" id="GO:0005886">
    <property type="term" value="C:plasma membrane"/>
    <property type="evidence" value="ECO:0007669"/>
    <property type="project" value="UniProtKB-SubCell"/>
</dbReference>
<dbReference type="EMBL" id="OA882535">
    <property type="protein sequence ID" value="CAD7275873.1"/>
    <property type="molecule type" value="Genomic_DNA"/>
</dbReference>
<dbReference type="CDD" id="cd07302">
    <property type="entry name" value="CHD"/>
    <property type="match status" value="2"/>
</dbReference>
<keyword evidence="15 25" id="KW-0472">Membrane</keyword>
<keyword evidence="12" id="KW-0460">Magnesium</keyword>
<sequence length="1219" mass="138503">MEDDGKDEAWNSVRHREDIDIIDELQYVRIGIPNYQDGQIGSFNYISERNDSASAGSSHGCRCIPFERAAPQWWNPKFDSEILERQYLRTSLPQKRLRVRYALVYLFIITVMWTSYFGFTAAEARTALTIMGLMLSLVWFALFFFTKTRLYSRYIHVVSYFMCFILIVSTLMIFAIYQPGEEMIEEVTTVAAFSFGVVTLLLIYTVIPLPLPACVLICCVYSIIFETLNYSKTTERMAKIVVSRVLLHVALHIIGFHVLIMNEVRSRGTFMIVGQSLLVRRQLEYEAQLKEKMINSVMPPTVAYWLKTEGQLKDDNNKFHRPIAFRPFNMTNMTNVSILFADIVGFTKMSSNKTAEQLVDLLNDLFGRFDKLCATSGCEKIATLGDCYYCVSGCPEPREDHADCCARMGLGMIASIKEFDQDRNEDVNMRVGIHTGTVLCGLVGRKRFKFDVFSNDVTFANKMESTGQPGRVHLSETTKMFLGGKYELEAGPVVNGVDTYFILKDPAAEDVVAAGTRIQIEPPSTHGSSTILDDEPALVPMSTYSTWPRRDNGRTSSSKKRFSNSNPSKDELNVSAYDLLSGKIDVLPPVDQESSDEADDLSPLPTLHQSGGGNHPKQGPIESSSTLNSRKDSGIRSCHSSIPGLASTEESVISEALLMHHRASGGYYTASPVSSTLDLRHNDSVPPMLVVEDVEGCNKRGDHHSMDHLEVQRPLAFYQQLRKQSDLQLIHCVQQDCTHRNYFVEPPLHQISLRFVEEEVESQYRDAVHRDKDAASVNVQTLNSRWLNTRLDISVAICVFAIISTCCFLLFVPPPEWIVIFVAALYYEAFVVALFLRRFVFRRHLRYKFDRLFSAVVEWKWWHTFGAVLIALPIVSVLSNSRNCDDQRYYCYVALVGLVHFLNFTQLNCYMKACMAAVFGIIFVVLLRLGVCPETPSTLLTLSAGNLHSFSIEIWLVLVEVMVFNLLLNREMEIGFRLNFYGGLLADKEQSKMRLIKNQAEWLLHNIIPRHVADKLKTDARYSENHSDVGVVFASIVNFSEMYDESYQGGKEYLRVLNELIGDFDELLLRPEFCNVDKIKTIGSTYMAASGLNVEIRRQNGNPRQHLTELMEFAIQLMRAVREFNKDLLEFNLILRIGFNHGEVTAGVIGTTKLYFDIWGDTVNIASRMDSTGVNGRIQCSEKTKDVMDKFYEFDRRGTVFVKGKNDMNVFLLREPEQE</sequence>
<evidence type="ECO:0000256" key="22">
    <source>
        <dbReference type="ARBA" id="ARBA00081427"/>
    </source>
</evidence>
<evidence type="ECO:0000259" key="26">
    <source>
        <dbReference type="PROSITE" id="PS50125"/>
    </source>
</evidence>
<evidence type="ECO:0000256" key="13">
    <source>
        <dbReference type="ARBA" id="ARBA00022989"/>
    </source>
</evidence>
<evidence type="ECO:0000256" key="18">
    <source>
        <dbReference type="ARBA" id="ARBA00023239"/>
    </source>
</evidence>
<dbReference type="EMBL" id="CAJPEX010000498">
    <property type="protein sequence ID" value="CAG0916025.1"/>
    <property type="molecule type" value="Genomic_DNA"/>
</dbReference>
<evidence type="ECO:0000256" key="12">
    <source>
        <dbReference type="ARBA" id="ARBA00022842"/>
    </source>
</evidence>
<dbReference type="GO" id="GO:0004016">
    <property type="term" value="F:adenylate cyclase activity"/>
    <property type="evidence" value="ECO:0007669"/>
    <property type="project" value="UniProtKB-EC"/>
</dbReference>
<comment type="catalytic activity">
    <reaction evidence="1">
        <text>ATP = 3',5'-cyclic AMP + diphosphate</text>
        <dbReference type="Rhea" id="RHEA:15389"/>
        <dbReference type="ChEBI" id="CHEBI:30616"/>
        <dbReference type="ChEBI" id="CHEBI:33019"/>
        <dbReference type="ChEBI" id="CHEBI:58165"/>
        <dbReference type="EC" id="4.6.1.1"/>
    </reaction>
</comment>
<evidence type="ECO:0000313" key="27">
    <source>
        <dbReference type="EMBL" id="CAD7275873.1"/>
    </source>
</evidence>
<evidence type="ECO:0000256" key="21">
    <source>
        <dbReference type="ARBA" id="ARBA00081232"/>
    </source>
</evidence>
<evidence type="ECO:0000256" key="23">
    <source>
        <dbReference type="RuleBase" id="RU000405"/>
    </source>
</evidence>
<keyword evidence="7 25" id="KW-0812">Transmembrane</keyword>
<evidence type="ECO:0000256" key="2">
    <source>
        <dbReference type="ARBA" id="ARBA00001936"/>
    </source>
</evidence>
<feature type="region of interest" description="Disordered" evidence="24">
    <location>
        <begin position="542"/>
        <end position="571"/>
    </location>
</feature>
<proteinExistence type="inferred from homology"/>
<dbReference type="FunFam" id="3.30.70.1230:FF:000014">
    <property type="entry name" value="adenylate cyclase type 9"/>
    <property type="match status" value="1"/>
</dbReference>
<dbReference type="Pfam" id="PF16214">
    <property type="entry name" value="AC_N"/>
    <property type="match status" value="1"/>
</dbReference>
<keyword evidence="11" id="KW-0067">ATP-binding</keyword>
<keyword evidence="6" id="KW-1003">Cell membrane</keyword>
<gene>
    <name evidence="27" type="ORF">NMOB1V02_LOCUS3659</name>
</gene>
<dbReference type="InterPro" id="IPR023298">
    <property type="entry name" value="ATPase_P-typ_TM_dom_sf"/>
</dbReference>
<feature type="transmembrane region" description="Helical" evidence="25">
    <location>
        <begin position="910"/>
        <end position="930"/>
    </location>
</feature>
<feature type="transmembrane region" description="Helical" evidence="25">
    <location>
        <begin position="861"/>
        <end position="881"/>
    </location>
</feature>
<dbReference type="Proteomes" id="UP000678499">
    <property type="component" value="Unassembled WGS sequence"/>
</dbReference>
<feature type="transmembrane region" description="Helical" evidence="25">
    <location>
        <begin position="950"/>
        <end position="968"/>
    </location>
</feature>
<dbReference type="SUPFAM" id="SSF81665">
    <property type="entry name" value="Calcium ATPase, transmembrane domain M"/>
    <property type="match status" value="1"/>
</dbReference>
<dbReference type="OrthoDB" id="10035433at2759"/>
<feature type="transmembrane region" description="Helical" evidence="25">
    <location>
        <begin position="125"/>
        <end position="145"/>
    </location>
</feature>
<keyword evidence="17" id="KW-0464">Manganese</keyword>
<dbReference type="AlphaFoldDB" id="A0A7R9BL59"/>
<evidence type="ECO:0000256" key="25">
    <source>
        <dbReference type="SAM" id="Phobius"/>
    </source>
</evidence>
<evidence type="ECO:0000256" key="5">
    <source>
        <dbReference type="ARBA" id="ARBA00012201"/>
    </source>
</evidence>
<keyword evidence="13 25" id="KW-1133">Transmembrane helix</keyword>
<evidence type="ECO:0000256" key="3">
    <source>
        <dbReference type="ARBA" id="ARBA00001946"/>
    </source>
</evidence>
<keyword evidence="18 23" id="KW-0456">Lyase</keyword>
<dbReference type="FunFam" id="3.30.70.1230:FF:000008">
    <property type="entry name" value="Adenylate cyclase type 9"/>
    <property type="match status" value="1"/>
</dbReference>
<dbReference type="InterPro" id="IPR018297">
    <property type="entry name" value="A/G_cyclase_CS"/>
</dbReference>
<dbReference type="Pfam" id="PF00211">
    <property type="entry name" value="Guanylate_cyc"/>
    <property type="match status" value="2"/>
</dbReference>
<feature type="region of interest" description="Disordered" evidence="24">
    <location>
        <begin position="587"/>
        <end position="642"/>
    </location>
</feature>
<keyword evidence="8" id="KW-0479">Metal-binding</keyword>
<dbReference type="PANTHER" id="PTHR45627">
    <property type="entry name" value="ADENYLATE CYCLASE TYPE 1"/>
    <property type="match status" value="1"/>
</dbReference>
<feature type="transmembrane region" description="Helical" evidence="25">
    <location>
        <begin position="237"/>
        <end position="261"/>
    </location>
</feature>
<evidence type="ECO:0000256" key="20">
    <source>
        <dbReference type="ARBA" id="ARBA00081225"/>
    </source>
</evidence>
<dbReference type="Gene3D" id="3.30.70.1230">
    <property type="entry name" value="Nucleotide cyclase"/>
    <property type="match status" value="2"/>
</dbReference>
<dbReference type="SUPFAM" id="SSF55073">
    <property type="entry name" value="Nucleotide cyclase"/>
    <property type="match status" value="2"/>
</dbReference>
<dbReference type="GO" id="GO:0035556">
    <property type="term" value="P:intracellular signal transduction"/>
    <property type="evidence" value="ECO:0007669"/>
    <property type="project" value="InterPro"/>
</dbReference>
<dbReference type="GO" id="GO:0005524">
    <property type="term" value="F:ATP binding"/>
    <property type="evidence" value="ECO:0007669"/>
    <property type="project" value="UniProtKB-KW"/>
</dbReference>
<keyword evidence="28" id="KW-1185">Reference proteome</keyword>